<dbReference type="Proteomes" id="UP000005365">
    <property type="component" value="Unassembled WGS sequence"/>
</dbReference>
<protein>
    <submittedName>
        <fullName evidence="1">Uncharacterized protein</fullName>
    </submittedName>
</protein>
<dbReference type="AlphaFoldDB" id="C6M424"/>
<name>C6M424_NEISI</name>
<dbReference type="EMBL" id="ACKO02000006">
    <property type="protein sequence ID" value="EET44937.1"/>
    <property type="molecule type" value="Genomic_DNA"/>
</dbReference>
<evidence type="ECO:0000313" key="1">
    <source>
        <dbReference type="EMBL" id="EET44937.1"/>
    </source>
</evidence>
<gene>
    <name evidence="1" type="ORF">NEISICOT_01267</name>
</gene>
<organism evidence="1 2">
    <name type="scientific">Neisseria sicca ATCC 29256</name>
    <dbReference type="NCBI Taxonomy" id="547045"/>
    <lineage>
        <taxon>Bacteria</taxon>
        <taxon>Pseudomonadati</taxon>
        <taxon>Pseudomonadota</taxon>
        <taxon>Betaproteobacteria</taxon>
        <taxon>Neisseriales</taxon>
        <taxon>Neisseriaceae</taxon>
        <taxon>Neisseria</taxon>
    </lineage>
</organism>
<keyword evidence="2" id="KW-1185">Reference proteome</keyword>
<reference evidence="1" key="1">
    <citation type="submission" date="2009-07" db="EMBL/GenBank/DDBJ databases">
        <authorList>
            <person name="Weinstock G."/>
            <person name="Sodergren E."/>
            <person name="Clifton S."/>
            <person name="Fulton L."/>
            <person name="Fulton B."/>
            <person name="Courtney L."/>
            <person name="Fronick C."/>
            <person name="Harrison M."/>
            <person name="Strong C."/>
            <person name="Farmer C."/>
            <person name="Delahaunty K."/>
            <person name="Markovic C."/>
            <person name="Hall O."/>
            <person name="Minx P."/>
            <person name="Tomlinson C."/>
            <person name="Mitreva M."/>
            <person name="Nelson J."/>
            <person name="Hou S."/>
            <person name="Wollam A."/>
            <person name="Pepin K.H."/>
            <person name="Johnson M."/>
            <person name="Bhonagiri V."/>
            <person name="Nash W.E."/>
            <person name="Warren W."/>
            <person name="Chinwalla A."/>
            <person name="Mardis E.R."/>
            <person name="Wilson R.K."/>
        </authorList>
    </citation>
    <scope>NUCLEOTIDE SEQUENCE [LARGE SCALE GENOMIC DNA]</scope>
    <source>
        <strain evidence="1">ATCC 29256</strain>
    </source>
</reference>
<evidence type="ECO:0000313" key="2">
    <source>
        <dbReference type="Proteomes" id="UP000005365"/>
    </source>
</evidence>
<accession>C6M424</accession>
<proteinExistence type="predicted"/>
<comment type="caution">
    <text evidence="1">The sequence shown here is derived from an EMBL/GenBank/DDBJ whole genome shotgun (WGS) entry which is preliminary data.</text>
</comment>
<sequence>MPTPLCTTRTRRALPPCLIFILIHYRKGGGSNFDFDHRLPPRVSKGRLKK</sequence>